<dbReference type="GO" id="GO:0006351">
    <property type="term" value="P:DNA-templated transcription"/>
    <property type="evidence" value="ECO:0007669"/>
    <property type="project" value="InterPro"/>
</dbReference>
<evidence type="ECO:0000259" key="10">
    <source>
        <dbReference type="PROSITE" id="PS50048"/>
    </source>
</evidence>
<evidence type="ECO:0000256" key="4">
    <source>
        <dbReference type="ARBA" id="ARBA00023015"/>
    </source>
</evidence>
<evidence type="ECO:0000256" key="6">
    <source>
        <dbReference type="ARBA" id="ARBA00023163"/>
    </source>
</evidence>
<keyword evidence="9" id="KW-0812">Transmembrane</keyword>
<dbReference type="OrthoDB" id="2399539at2759"/>
<keyword evidence="2" id="KW-0479">Metal-binding</keyword>
<evidence type="ECO:0000256" key="2">
    <source>
        <dbReference type="ARBA" id="ARBA00022723"/>
    </source>
</evidence>
<dbReference type="GO" id="GO:0000981">
    <property type="term" value="F:DNA-binding transcription factor activity, RNA polymerase II-specific"/>
    <property type="evidence" value="ECO:0007669"/>
    <property type="project" value="InterPro"/>
</dbReference>
<keyword evidence="12" id="KW-1185">Reference proteome</keyword>
<keyword evidence="4" id="KW-0805">Transcription regulation</keyword>
<keyword evidence="6" id="KW-0804">Transcription</keyword>
<dbReference type="CDD" id="cd00067">
    <property type="entry name" value="GAL4"/>
    <property type="match status" value="1"/>
</dbReference>
<dbReference type="GO" id="GO:0008270">
    <property type="term" value="F:zinc ion binding"/>
    <property type="evidence" value="ECO:0007669"/>
    <property type="project" value="InterPro"/>
</dbReference>
<evidence type="ECO:0000256" key="3">
    <source>
        <dbReference type="ARBA" id="ARBA00022833"/>
    </source>
</evidence>
<dbReference type="Proteomes" id="UP000799772">
    <property type="component" value="Unassembled WGS sequence"/>
</dbReference>
<evidence type="ECO:0000313" key="11">
    <source>
        <dbReference type="EMBL" id="KAF2096429.1"/>
    </source>
</evidence>
<evidence type="ECO:0000256" key="9">
    <source>
        <dbReference type="SAM" id="Phobius"/>
    </source>
</evidence>
<comment type="caution">
    <text evidence="11">The sequence shown here is derived from an EMBL/GenBank/DDBJ whole genome shotgun (WGS) entry which is preliminary data.</text>
</comment>
<reference evidence="11" key="1">
    <citation type="journal article" date="2020" name="Stud. Mycol.">
        <title>101 Dothideomycetes genomes: a test case for predicting lifestyles and emergence of pathogens.</title>
        <authorList>
            <person name="Haridas S."/>
            <person name="Albert R."/>
            <person name="Binder M."/>
            <person name="Bloem J."/>
            <person name="Labutti K."/>
            <person name="Salamov A."/>
            <person name="Andreopoulos B."/>
            <person name="Baker S."/>
            <person name="Barry K."/>
            <person name="Bills G."/>
            <person name="Bluhm B."/>
            <person name="Cannon C."/>
            <person name="Castanera R."/>
            <person name="Culley D."/>
            <person name="Daum C."/>
            <person name="Ezra D."/>
            <person name="Gonzalez J."/>
            <person name="Henrissat B."/>
            <person name="Kuo A."/>
            <person name="Liang C."/>
            <person name="Lipzen A."/>
            <person name="Lutzoni F."/>
            <person name="Magnuson J."/>
            <person name="Mondo S."/>
            <person name="Nolan M."/>
            <person name="Ohm R."/>
            <person name="Pangilinan J."/>
            <person name="Park H.-J."/>
            <person name="Ramirez L."/>
            <person name="Alfaro M."/>
            <person name="Sun H."/>
            <person name="Tritt A."/>
            <person name="Yoshinaga Y."/>
            <person name="Zwiers L.-H."/>
            <person name="Turgeon B."/>
            <person name="Goodwin S."/>
            <person name="Spatafora J."/>
            <person name="Crous P."/>
            <person name="Grigoriev I."/>
        </authorList>
    </citation>
    <scope>NUCLEOTIDE SEQUENCE</scope>
    <source>
        <strain evidence="11">CBS 133067</strain>
    </source>
</reference>
<keyword evidence="9" id="KW-1133">Transmembrane helix</keyword>
<dbReference type="InterPro" id="IPR052202">
    <property type="entry name" value="Yeast_MetPath_Reg"/>
</dbReference>
<feature type="transmembrane region" description="Helical" evidence="9">
    <location>
        <begin position="541"/>
        <end position="561"/>
    </location>
</feature>
<evidence type="ECO:0000256" key="1">
    <source>
        <dbReference type="ARBA" id="ARBA00004123"/>
    </source>
</evidence>
<dbReference type="InterPro" id="IPR001138">
    <property type="entry name" value="Zn2Cys6_DnaBD"/>
</dbReference>
<feature type="compositionally biased region" description="Polar residues" evidence="8">
    <location>
        <begin position="80"/>
        <end position="89"/>
    </location>
</feature>
<dbReference type="GO" id="GO:0005634">
    <property type="term" value="C:nucleus"/>
    <property type="evidence" value="ECO:0007669"/>
    <property type="project" value="UniProtKB-SubCell"/>
</dbReference>
<evidence type="ECO:0000256" key="8">
    <source>
        <dbReference type="SAM" id="MobiDB-lite"/>
    </source>
</evidence>
<dbReference type="SUPFAM" id="SSF57701">
    <property type="entry name" value="Zn2/Cys6 DNA-binding domain"/>
    <property type="match status" value="1"/>
</dbReference>
<dbReference type="AlphaFoldDB" id="A0A9P4M840"/>
<sequence>MSSDSQACDRCHRRKTKCDKLRPCSSCAKAGIDCVYTEKSKEPVYRRDFVERLERRTRQLEAANRALTERLASAREQRQHSTSNTSNGTPRELLNTEDVRTSNDIANEVSFLSTSAGGDRQFLGSTSGLLFANLVRASVVTTRSRESNGTVSALSTLGGDGSLAQGKPDWTIDDGNLLPPQPARKLIEAYLAHDHLSYPCLHPESVRSAVDSIYNESSFYRTHPFEAFMFNMLLAIGTSQIHKFNWQALPDAETHHLRAMLHLNAVLCEGGMKALQAMLLLCQFRLSSSTKDTSGSLWHLVGIAARMCFELGLHRESVYRMKREEQNNSRDDSSISKFEEQEVRRRCFWCVFALDRVVSITLGRPLAICSEDVDVELPSFDIDDALTPSVISSGDEQDLSRVGPNSRTAIFVHIVRYRALCGKFLTSLYRGSRNTASPEELRRIRNELAAELEAWRADTDSLNLPEMDLSSPLAEARSSFRSKAWHELIYHNAILLLYRPTPMLSQSDASGDDGNLQHIFNAAKESITLYAYLFRSRKINFSWMVLHAVFMAGLSYVYAVSRHIREKRRCRISLAGSMSMLTRDPTIVEIVNDCRACSNVLVAVSERCNAQKNCHEVFDRLSDALLADARKRSPSAQMAACMKVLQSYLPPKHILRHRQVDSNDTLTSAYGNPITPGQQMPYSPPLAADSALRDCFPDLQRMYDAQWGDDAILQLGMDWLEDINPGNGVLMGETFGGAFI</sequence>
<dbReference type="CDD" id="cd12148">
    <property type="entry name" value="fungal_TF_MHR"/>
    <property type="match status" value="1"/>
</dbReference>
<protein>
    <recommendedName>
        <fullName evidence="10">Zn(2)-C6 fungal-type domain-containing protein</fullName>
    </recommendedName>
</protein>
<dbReference type="PANTHER" id="PTHR47782:SF12">
    <property type="entry name" value="ZN(II)2CYS6 TRANSCRIPTION FACTOR (EUROFUNG)"/>
    <property type="match status" value="1"/>
</dbReference>
<feature type="domain" description="Zn(2)-C6 fungal-type" evidence="10">
    <location>
        <begin position="7"/>
        <end position="36"/>
    </location>
</feature>
<dbReference type="Pfam" id="PF04082">
    <property type="entry name" value="Fungal_trans"/>
    <property type="match status" value="1"/>
</dbReference>
<dbReference type="Gene3D" id="4.10.240.10">
    <property type="entry name" value="Zn(2)-C6 fungal-type DNA-binding domain"/>
    <property type="match status" value="1"/>
</dbReference>
<feature type="region of interest" description="Disordered" evidence="8">
    <location>
        <begin position="72"/>
        <end position="96"/>
    </location>
</feature>
<dbReference type="Pfam" id="PF00172">
    <property type="entry name" value="Zn_clus"/>
    <property type="match status" value="1"/>
</dbReference>
<proteinExistence type="predicted"/>
<keyword evidence="7" id="KW-0539">Nucleus</keyword>
<dbReference type="GO" id="GO:0043565">
    <property type="term" value="F:sequence-specific DNA binding"/>
    <property type="evidence" value="ECO:0007669"/>
    <property type="project" value="TreeGrafter"/>
</dbReference>
<evidence type="ECO:0000256" key="7">
    <source>
        <dbReference type="ARBA" id="ARBA00023242"/>
    </source>
</evidence>
<dbReference type="SMART" id="SM00066">
    <property type="entry name" value="GAL4"/>
    <property type="match status" value="1"/>
</dbReference>
<evidence type="ECO:0000256" key="5">
    <source>
        <dbReference type="ARBA" id="ARBA00023125"/>
    </source>
</evidence>
<dbReference type="InterPro" id="IPR036864">
    <property type="entry name" value="Zn2-C6_fun-type_DNA-bd_sf"/>
</dbReference>
<dbReference type="GO" id="GO:0045944">
    <property type="term" value="P:positive regulation of transcription by RNA polymerase II"/>
    <property type="evidence" value="ECO:0007669"/>
    <property type="project" value="TreeGrafter"/>
</dbReference>
<dbReference type="PROSITE" id="PS50048">
    <property type="entry name" value="ZN2_CY6_FUNGAL_2"/>
    <property type="match status" value="1"/>
</dbReference>
<dbReference type="SMART" id="SM00906">
    <property type="entry name" value="Fungal_trans"/>
    <property type="match status" value="1"/>
</dbReference>
<evidence type="ECO:0000313" key="12">
    <source>
        <dbReference type="Proteomes" id="UP000799772"/>
    </source>
</evidence>
<gene>
    <name evidence="11" type="ORF">NA57DRAFT_67175</name>
</gene>
<dbReference type="PANTHER" id="PTHR47782">
    <property type="entry name" value="ZN(II)2CYS6 TRANSCRIPTION FACTOR (EUROFUNG)-RELATED"/>
    <property type="match status" value="1"/>
</dbReference>
<dbReference type="PROSITE" id="PS00463">
    <property type="entry name" value="ZN2_CY6_FUNGAL_1"/>
    <property type="match status" value="1"/>
</dbReference>
<keyword evidence="9" id="KW-0472">Membrane</keyword>
<keyword evidence="5" id="KW-0238">DNA-binding</keyword>
<dbReference type="InterPro" id="IPR007219">
    <property type="entry name" value="XnlR_reg_dom"/>
</dbReference>
<keyword evidence="3" id="KW-0862">Zinc</keyword>
<comment type="subcellular location">
    <subcellularLocation>
        <location evidence="1">Nucleus</location>
    </subcellularLocation>
</comment>
<name>A0A9P4M840_9PEZI</name>
<accession>A0A9P4M840</accession>
<organism evidence="11 12">
    <name type="scientific">Rhizodiscina lignyota</name>
    <dbReference type="NCBI Taxonomy" id="1504668"/>
    <lineage>
        <taxon>Eukaryota</taxon>
        <taxon>Fungi</taxon>
        <taxon>Dikarya</taxon>
        <taxon>Ascomycota</taxon>
        <taxon>Pezizomycotina</taxon>
        <taxon>Dothideomycetes</taxon>
        <taxon>Pleosporomycetidae</taxon>
        <taxon>Aulographales</taxon>
        <taxon>Rhizodiscinaceae</taxon>
        <taxon>Rhizodiscina</taxon>
    </lineage>
</organism>
<dbReference type="EMBL" id="ML978129">
    <property type="protein sequence ID" value="KAF2096429.1"/>
    <property type="molecule type" value="Genomic_DNA"/>
</dbReference>